<organism evidence="2 3">
    <name type="scientific">Odoribacter laneus YIT 12061</name>
    <dbReference type="NCBI Taxonomy" id="742817"/>
    <lineage>
        <taxon>Bacteria</taxon>
        <taxon>Pseudomonadati</taxon>
        <taxon>Bacteroidota</taxon>
        <taxon>Bacteroidia</taxon>
        <taxon>Bacteroidales</taxon>
        <taxon>Odoribacteraceae</taxon>
        <taxon>Odoribacter</taxon>
    </lineage>
</organism>
<comment type="caution">
    <text evidence="2">The sequence shown here is derived from an EMBL/GenBank/DDBJ whole genome shotgun (WGS) entry which is preliminary data.</text>
</comment>
<reference evidence="2 3" key="1">
    <citation type="submission" date="2012-01" db="EMBL/GenBank/DDBJ databases">
        <title>The Genome Sequence of Odoribacter laneus YIT 12061.</title>
        <authorList>
            <consortium name="The Broad Institute Genome Sequencing Platform"/>
            <person name="Earl A."/>
            <person name="Ward D."/>
            <person name="Feldgarden M."/>
            <person name="Gevers D."/>
            <person name="Morotomi M."/>
            <person name="Young S.K."/>
            <person name="Zeng Q."/>
            <person name="Gargeya S."/>
            <person name="Fitzgerald M."/>
            <person name="Haas B."/>
            <person name="Abouelleil A."/>
            <person name="Alvarado L."/>
            <person name="Arachchi H.M."/>
            <person name="Berlin A."/>
            <person name="Chapman S.B."/>
            <person name="Gearin G."/>
            <person name="Goldberg J."/>
            <person name="Griggs A."/>
            <person name="Gujja S."/>
            <person name="Hansen M."/>
            <person name="Heiman D."/>
            <person name="Howarth C."/>
            <person name="Larimer J."/>
            <person name="Lui A."/>
            <person name="MacDonald P.J.P."/>
            <person name="McCowen C."/>
            <person name="Montmayeur A."/>
            <person name="Murphy C."/>
            <person name="Neiman D."/>
            <person name="Pearson M."/>
            <person name="Priest M."/>
            <person name="Roberts A."/>
            <person name="Saif S."/>
            <person name="Shea T."/>
            <person name="Sisk P."/>
            <person name="Stolte C."/>
            <person name="Sykes S."/>
            <person name="Wortman J."/>
            <person name="Nusbaum C."/>
            <person name="Birren B."/>
        </authorList>
    </citation>
    <scope>NUCLEOTIDE SEQUENCE [LARGE SCALE GENOMIC DNA]</scope>
    <source>
        <strain evidence="2 3">YIT 12061</strain>
    </source>
</reference>
<accession>H1DK00</accession>
<dbReference type="PANTHER" id="PTHR35337">
    <property type="entry name" value="SLR1478 PROTEIN"/>
    <property type="match status" value="1"/>
</dbReference>
<dbReference type="PANTHER" id="PTHR35337:SF1">
    <property type="entry name" value="SLR1478 PROTEIN"/>
    <property type="match status" value="1"/>
</dbReference>
<evidence type="ECO:0000313" key="3">
    <source>
        <dbReference type="Proteomes" id="UP000004892"/>
    </source>
</evidence>
<proteinExistence type="predicted"/>
<feature type="transmembrane region" description="Helical" evidence="1">
    <location>
        <begin position="163"/>
        <end position="184"/>
    </location>
</feature>
<keyword evidence="1" id="KW-1133">Transmembrane helix</keyword>
<dbReference type="GeneID" id="98070122"/>
<evidence type="ECO:0000313" key="2">
    <source>
        <dbReference type="EMBL" id="EHP46000.1"/>
    </source>
</evidence>
<dbReference type="Proteomes" id="UP000004892">
    <property type="component" value="Unassembled WGS sequence"/>
</dbReference>
<keyword evidence="1" id="KW-0472">Membrane</keyword>
<keyword evidence="3" id="KW-1185">Reference proteome</keyword>
<dbReference type="eggNOG" id="COG1300">
    <property type="taxonomic scope" value="Bacteria"/>
</dbReference>
<dbReference type="PATRIC" id="fig|742817.3.peg.2769"/>
<dbReference type="Pfam" id="PF01944">
    <property type="entry name" value="SpoIIM"/>
    <property type="match status" value="1"/>
</dbReference>
<dbReference type="InterPro" id="IPR002798">
    <property type="entry name" value="SpoIIM-like"/>
</dbReference>
<keyword evidence="1" id="KW-0812">Transmembrane</keyword>
<feature type="transmembrane region" description="Helical" evidence="1">
    <location>
        <begin position="219"/>
        <end position="238"/>
    </location>
</feature>
<feature type="transmembrane region" description="Helical" evidence="1">
    <location>
        <begin position="286"/>
        <end position="308"/>
    </location>
</feature>
<name>H1DK00_9BACT</name>
<feature type="transmembrane region" description="Helical" evidence="1">
    <location>
        <begin position="196"/>
        <end position="213"/>
    </location>
</feature>
<sequence length="317" mass="36001">MKEAKFIAKNKQRWSEIERKGPEYTDELASDFIELSDDLSYARTFYPGSPTEKYLNQLMARFQTRIYHYRSERKKGLLAFWKEDFPLLLFKERKTMLFVLLFFIVSVIVGWFSAGHEVSFVRFILGDVYVNRTLDNIAAGTPMGIYNSGEEWEMFWEITLNNIRVSFIAFVFGVFFSVGALWILFSNGVMLGAFQYFFYAQGLFLHSASSIWAHGTFEITSIVIAGGAGVIIGNSFLFPGTYTRIQSFKKGALKGIQIVVGLIPFFILAGGIESFITRYADSYPAVGFGCVSLSFIGVLGYFGLYPFLVNKRKHGKN</sequence>
<gene>
    <name evidence="2" type="ORF">HMPREF9449_02586</name>
</gene>
<evidence type="ECO:0008006" key="4">
    <source>
        <dbReference type="Google" id="ProtNLM"/>
    </source>
</evidence>
<dbReference type="STRING" id="742817.HMPREF9449_02586"/>
<dbReference type="HOGENOM" id="CLU_069787_0_0_10"/>
<dbReference type="EMBL" id="ADMC01000027">
    <property type="protein sequence ID" value="EHP46000.1"/>
    <property type="molecule type" value="Genomic_DNA"/>
</dbReference>
<dbReference type="AlphaFoldDB" id="H1DK00"/>
<feature type="transmembrane region" description="Helical" evidence="1">
    <location>
        <begin position="258"/>
        <end position="280"/>
    </location>
</feature>
<evidence type="ECO:0000256" key="1">
    <source>
        <dbReference type="SAM" id="Phobius"/>
    </source>
</evidence>
<feature type="transmembrane region" description="Helical" evidence="1">
    <location>
        <begin position="95"/>
        <end position="114"/>
    </location>
</feature>
<protein>
    <recommendedName>
        <fullName evidence="4">Stage II sporulation protein M</fullName>
    </recommendedName>
</protein>
<dbReference type="RefSeq" id="WP_009137730.1">
    <property type="nucleotide sequence ID" value="NZ_JH594597.1"/>
</dbReference>